<reference evidence="2 3" key="1">
    <citation type="submission" date="2018-06" db="EMBL/GenBank/DDBJ databases">
        <authorList>
            <consortium name="Pathogen Informatics"/>
            <person name="Doyle S."/>
        </authorList>
    </citation>
    <scope>NUCLEOTIDE SEQUENCE [LARGE SCALE GENOMIC DNA]</scope>
    <source>
        <strain evidence="2 3">VREC0535</strain>
    </source>
</reference>
<accession>A0A2X7IV81</accession>
<dbReference type="AlphaFoldDB" id="A0A2X7IV81"/>
<feature type="domain" description="Thoeris protein ThsB TIR-like" evidence="1">
    <location>
        <begin position="5"/>
        <end position="96"/>
    </location>
</feature>
<dbReference type="RefSeq" id="WP_000549631.1">
    <property type="nucleotide sequence ID" value="NZ_AP027423.1"/>
</dbReference>
<gene>
    <name evidence="2" type="ORF">SAMEA3752557_02283</name>
</gene>
<evidence type="ECO:0000313" key="3">
    <source>
        <dbReference type="Proteomes" id="UP000250671"/>
    </source>
</evidence>
<name>A0A2X7IV81_ECOLX</name>
<protein>
    <submittedName>
        <fullName evidence="2">MTH538 TIR-like domain (DUF1863)</fullName>
    </submittedName>
</protein>
<dbReference type="EMBL" id="UCZA01000012">
    <property type="protein sequence ID" value="SQP82061.1"/>
    <property type="molecule type" value="Genomic_DNA"/>
</dbReference>
<dbReference type="Pfam" id="PF08937">
    <property type="entry name" value="ThsB_TIR"/>
    <property type="match status" value="1"/>
</dbReference>
<organism evidence="2 3">
    <name type="scientific">Escherichia coli</name>
    <dbReference type="NCBI Taxonomy" id="562"/>
    <lineage>
        <taxon>Bacteria</taxon>
        <taxon>Pseudomonadati</taxon>
        <taxon>Pseudomonadota</taxon>
        <taxon>Gammaproteobacteria</taxon>
        <taxon>Enterobacterales</taxon>
        <taxon>Enterobacteriaceae</taxon>
        <taxon>Escherichia</taxon>
    </lineage>
</organism>
<sequence>MHKTFLSYHHANEQDLKDEIIDLFGGESFIDKSVSDGDISTTNTDETIMRTIREDFLKDSTVTVVLIGTETKNRPFINSEIQASLWGENYNGLIGVIRDEIYDSVFTPAVCADPSCGCSISLRTPGWGYDYYLPYLVRKNHVYEKTVPHYNDSDVYCALVKYSVFIKNPEYYIDQAFNKRKLMEPAAKRNPSDVPAIRSSSIFNW</sequence>
<evidence type="ECO:0000259" key="1">
    <source>
        <dbReference type="Pfam" id="PF08937"/>
    </source>
</evidence>
<dbReference type="InterPro" id="IPR015032">
    <property type="entry name" value="ThsB__TIR-like_domain"/>
</dbReference>
<dbReference type="Proteomes" id="UP000250671">
    <property type="component" value="Unassembled WGS sequence"/>
</dbReference>
<evidence type="ECO:0000313" key="2">
    <source>
        <dbReference type="EMBL" id="SQP82061.1"/>
    </source>
</evidence>
<proteinExistence type="predicted"/>